<dbReference type="Proteomes" id="UP000198704">
    <property type="component" value="Unassembled WGS sequence"/>
</dbReference>
<dbReference type="AlphaFoldDB" id="A0A1H0A143"/>
<name>A0A1H0A143_9HYPH</name>
<reference evidence="2" key="1">
    <citation type="submission" date="2016-10" db="EMBL/GenBank/DDBJ databases">
        <authorList>
            <person name="Varghese N."/>
            <person name="Submissions S."/>
        </authorList>
    </citation>
    <scope>NUCLEOTIDE SEQUENCE [LARGE SCALE GENOMIC DNA]</scope>
    <source>
        <strain evidence="2">BL47</strain>
    </source>
</reference>
<accession>A0A1H0A143</accession>
<gene>
    <name evidence="1" type="ORF">SAMN05216360_10720</name>
</gene>
<evidence type="ECO:0000313" key="2">
    <source>
        <dbReference type="Proteomes" id="UP000198704"/>
    </source>
</evidence>
<organism evidence="1 2">
    <name type="scientific">Methylobacterium phyllostachyos</name>
    <dbReference type="NCBI Taxonomy" id="582672"/>
    <lineage>
        <taxon>Bacteria</taxon>
        <taxon>Pseudomonadati</taxon>
        <taxon>Pseudomonadota</taxon>
        <taxon>Alphaproteobacteria</taxon>
        <taxon>Hyphomicrobiales</taxon>
        <taxon>Methylobacteriaceae</taxon>
        <taxon>Methylobacterium</taxon>
    </lineage>
</organism>
<dbReference type="RefSeq" id="WP_091716236.1">
    <property type="nucleotide sequence ID" value="NZ_FNHS01000007.1"/>
</dbReference>
<keyword evidence="2" id="KW-1185">Reference proteome</keyword>
<dbReference type="EMBL" id="FNHS01000007">
    <property type="protein sequence ID" value="SDN26881.1"/>
    <property type="molecule type" value="Genomic_DNA"/>
</dbReference>
<proteinExistence type="predicted"/>
<protein>
    <submittedName>
        <fullName evidence="1">Uncharacterized protein</fullName>
    </submittedName>
</protein>
<evidence type="ECO:0000313" key="1">
    <source>
        <dbReference type="EMBL" id="SDN26881.1"/>
    </source>
</evidence>
<sequence length="125" mass="13701">MFDDAAARRYLTGLAPVARGSVRWLIYDDIRQWVSVVDGEIAPLREDCEQVLRASKEGNVRASFVDAIREFLAEGTDCIPQIVALSCAVLLQSDGNLDAVFARIQSGVMATLVYPQDVFVRPVAA</sequence>
<dbReference type="OrthoDB" id="7993638at2"/>